<organism evidence="1 2">
    <name type="scientific">Funneliformis caledonium</name>
    <dbReference type="NCBI Taxonomy" id="1117310"/>
    <lineage>
        <taxon>Eukaryota</taxon>
        <taxon>Fungi</taxon>
        <taxon>Fungi incertae sedis</taxon>
        <taxon>Mucoromycota</taxon>
        <taxon>Glomeromycotina</taxon>
        <taxon>Glomeromycetes</taxon>
        <taxon>Glomerales</taxon>
        <taxon>Glomeraceae</taxon>
        <taxon>Funneliformis</taxon>
    </lineage>
</organism>
<sequence>MNKYKITSLQEEKGRNQTPYSYWKNTPHLEDISHPEIFHIQKIFHTLINKIPY</sequence>
<dbReference type="AlphaFoldDB" id="A0A9N9DJB7"/>
<reference evidence="1" key="1">
    <citation type="submission" date="2021-06" db="EMBL/GenBank/DDBJ databases">
        <authorList>
            <person name="Kallberg Y."/>
            <person name="Tangrot J."/>
            <person name="Rosling A."/>
        </authorList>
    </citation>
    <scope>NUCLEOTIDE SEQUENCE</scope>
    <source>
        <strain evidence="1">UK204</strain>
    </source>
</reference>
<name>A0A9N9DJB7_9GLOM</name>
<dbReference type="Proteomes" id="UP000789570">
    <property type="component" value="Unassembled WGS sequence"/>
</dbReference>
<gene>
    <name evidence="1" type="ORF">FCALED_LOCUS10372</name>
</gene>
<comment type="caution">
    <text evidence="1">The sequence shown here is derived from an EMBL/GenBank/DDBJ whole genome shotgun (WGS) entry which is preliminary data.</text>
</comment>
<dbReference type="EMBL" id="CAJVPQ010003779">
    <property type="protein sequence ID" value="CAG8637129.1"/>
    <property type="molecule type" value="Genomic_DNA"/>
</dbReference>
<protein>
    <submittedName>
        <fullName evidence="1">5587_t:CDS:1</fullName>
    </submittedName>
</protein>
<accession>A0A9N9DJB7</accession>
<proteinExistence type="predicted"/>
<evidence type="ECO:0000313" key="2">
    <source>
        <dbReference type="Proteomes" id="UP000789570"/>
    </source>
</evidence>
<evidence type="ECO:0000313" key="1">
    <source>
        <dbReference type="EMBL" id="CAG8637129.1"/>
    </source>
</evidence>
<dbReference type="OrthoDB" id="2491221at2759"/>
<keyword evidence="2" id="KW-1185">Reference proteome</keyword>